<dbReference type="InterPro" id="IPR036691">
    <property type="entry name" value="Endo/exonu/phosph_ase_sf"/>
</dbReference>
<proteinExistence type="predicted"/>
<dbReference type="SUPFAM" id="SSF56219">
    <property type="entry name" value="DNase I-like"/>
    <property type="match status" value="1"/>
</dbReference>
<dbReference type="PANTHER" id="PTHR23227:SF67">
    <property type="entry name" value="CRANIOFACIAL DEVELOPMENT PROTEIN 2-LIKE"/>
    <property type="match status" value="1"/>
</dbReference>
<dbReference type="WBParaSite" id="SCUD_0001578501-mRNA-1">
    <property type="protein sequence ID" value="SCUD_0001578501-mRNA-1"/>
    <property type="gene ID" value="SCUD_0001578501"/>
</dbReference>
<dbReference type="InterPro" id="IPR027124">
    <property type="entry name" value="Swc5/CFDP1/2"/>
</dbReference>
<evidence type="ECO:0000313" key="1">
    <source>
        <dbReference type="EMBL" id="VDP60088.1"/>
    </source>
</evidence>
<dbReference type="PANTHER" id="PTHR23227">
    <property type="entry name" value="BUCENTAUR RELATED"/>
    <property type="match status" value="1"/>
</dbReference>
<name>A0A183KL69_9TREM</name>
<sequence length="199" mass="22328">MSGYSLELLGISETHWTQVGQQRLASEENAPHTQGVALMLSKQAQKAPIGWESHGQRPIKAFFKTKKEGISINVIQCYAPTNDYNEDVKDQFYDRLKSIVDKYSTKDLAILMEDLNAKVGMDNIGYEDIMGLHGLEERNENVGYLAIIQLSAQPIKFTVFDEEHMNSVDGNNVSLQSRIASVGLIIILLYYDFSEHGAI</sequence>
<dbReference type="EMBL" id="UZAK01037973">
    <property type="protein sequence ID" value="VDP60088.1"/>
    <property type="molecule type" value="Genomic_DNA"/>
</dbReference>
<reference evidence="3" key="1">
    <citation type="submission" date="2016-06" db="UniProtKB">
        <authorList>
            <consortium name="WormBaseParasite"/>
        </authorList>
    </citation>
    <scope>IDENTIFICATION</scope>
</reference>
<evidence type="ECO:0000313" key="3">
    <source>
        <dbReference type="WBParaSite" id="SCUD_0001578501-mRNA-1"/>
    </source>
</evidence>
<protein>
    <submittedName>
        <fullName evidence="3">Craniofacial development protein 2-like</fullName>
    </submittedName>
</protein>
<dbReference type="Proteomes" id="UP000279833">
    <property type="component" value="Unassembled WGS sequence"/>
</dbReference>
<accession>A0A183KL69</accession>
<gene>
    <name evidence="1" type="ORF">SCUD_LOCUS15783</name>
</gene>
<dbReference type="AlphaFoldDB" id="A0A183KL69"/>
<evidence type="ECO:0000313" key="2">
    <source>
        <dbReference type="Proteomes" id="UP000279833"/>
    </source>
</evidence>
<keyword evidence="2" id="KW-1185">Reference proteome</keyword>
<dbReference type="Gene3D" id="3.60.10.10">
    <property type="entry name" value="Endonuclease/exonuclease/phosphatase"/>
    <property type="match status" value="1"/>
</dbReference>
<reference evidence="1 2" key="2">
    <citation type="submission" date="2018-11" db="EMBL/GenBank/DDBJ databases">
        <authorList>
            <consortium name="Pathogen Informatics"/>
        </authorList>
    </citation>
    <scope>NUCLEOTIDE SEQUENCE [LARGE SCALE GENOMIC DNA]</scope>
    <source>
        <strain evidence="1">Dakar</strain>
        <strain evidence="2">Dakar, Senegal</strain>
    </source>
</reference>
<organism evidence="3">
    <name type="scientific">Schistosoma curassoni</name>
    <dbReference type="NCBI Taxonomy" id="6186"/>
    <lineage>
        <taxon>Eukaryota</taxon>
        <taxon>Metazoa</taxon>
        <taxon>Spiralia</taxon>
        <taxon>Lophotrochozoa</taxon>
        <taxon>Platyhelminthes</taxon>
        <taxon>Trematoda</taxon>
        <taxon>Digenea</taxon>
        <taxon>Strigeidida</taxon>
        <taxon>Schistosomatoidea</taxon>
        <taxon>Schistosomatidae</taxon>
        <taxon>Schistosoma</taxon>
    </lineage>
</organism>